<protein>
    <submittedName>
        <fullName evidence="8">DMT family transporter</fullName>
    </submittedName>
</protein>
<comment type="caution">
    <text evidence="8">The sequence shown here is derived from an EMBL/GenBank/DDBJ whole genome shotgun (WGS) entry which is preliminary data.</text>
</comment>
<keyword evidence="9" id="KW-1185">Reference proteome</keyword>
<feature type="domain" description="EamA" evidence="7">
    <location>
        <begin position="10"/>
        <end position="143"/>
    </location>
</feature>
<evidence type="ECO:0000256" key="2">
    <source>
        <dbReference type="ARBA" id="ARBA00007362"/>
    </source>
</evidence>
<evidence type="ECO:0000256" key="6">
    <source>
        <dbReference type="SAM" id="Phobius"/>
    </source>
</evidence>
<feature type="transmembrane region" description="Helical" evidence="6">
    <location>
        <begin position="217"/>
        <end position="239"/>
    </location>
</feature>
<feature type="transmembrane region" description="Helical" evidence="6">
    <location>
        <begin position="69"/>
        <end position="92"/>
    </location>
</feature>
<sequence length="299" mass="31596">MEQKSHMDAFGAAALIAFALHLAFNQVVIKVTNGGFNPVFAAGLRSAGAILVLLLWMRLRGISLAVPGAAVPAGLVSGALFALEFTCLFTALDFTTVSRASVIFYSMPVWLAIASHFLIPSDRLTGVRVLGLVLAMVGVALALLDRGDSTASLTGDLLALTSAMCWAGIALCVKITPLNAVPPAQQLMFQVVVSAPLLLLASLAFGDLIRDLQPIHLAGLLFQIVAVASLGFLAWFWLLSIYPASSVASFSFLSPVFAVILGWLLLGEEVSVKVWVALVLVAAGITLINRRPRLVRSGM</sequence>
<dbReference type="Pfam" id="PF00892">
    <property type="entry name" value="EamA"/>
    <property type="match status" value="2"/>
</dbReference>
<comment type="similarity">
    <text evidence="2">Belongs to the EamA transporter family.</text>
</comment>
<feature type="transmembrane region" description="Helical" evidence="6">
    <location>
        <begin position="98"/>
        <end position="119"/>
    </location>
</feature>
<comment type="subcellular location">
    <subcellularLocation>
        <location evidence="1">Membrane</location>
        <topology evidence="1">Multi-pass membrane protein</topology>
    </subcellularLocation>
</comment>
<feature type="transmembrane region" description="Helical" evidence="6">
    <location>
        <begin position="187"/>
        <end position="205"/>
    </location>
</feature>
<proteinExistence type="inferred from homology"/>
<evidence type="ECO:0000313" key="8">
    <source>
        <dbReference type="EMBL" id="MCV3271909.1"/>
    </source>
</evidence>
<feature type="transmembrane region" description="Helical" evidence="6">
    <location>
        <begin position="126"/>
        <end position="145"/>
    </location>
</feature>
<dbReference type="InterPro" id="IPR037185">
    <property type="entry name" value="EmrE-like"/>
</dbReference>
<organism evidence="8 9">
    <name type="scientific">Roseobacter sinensis</name>
    <dbReference type="NCBI Taxonomy" id="2931391"/>
    <lineage>
        <taxon>Bacteria</taxon>
        <taxon>Pseudomonadati</taxon>
        <taxon>Pseudomonadota</taxon>
        <taxon>Alphaproteobacteria</taxon>
        <taxon>Rhodobacterales</taxon>
        <taxon>Roseobacteraceae</taxon>
        <taxon>Roseobacter</taxon>
    </lineage>
</organism>
<accession>A0ABT3BEB3</accession>
<keyword evidence="5 6" id="KW-0472">Membrane</keyword>
<reference evidence="8 9" key="1">
    <citation type="submission" date="2022-04" db="EMBL/GenBank/DDBJ databases">
        <title>Roseobacter sp. WL0113 is a bacterium isolated from neritic sediment.</title>
        <authorList>
            <person name="Wang L."/>
            <person name="He W."/>
            <person name="Zhang D.-F."/>
        </authorList>
    </citation>
    <scope>NUCLEOTIDE SEQUENCE [LARGE SCALE GENOMIC DNA]</scope>
    <source>
        <strain evidence="8 9">WL0113</strain>
    </source>
</reference>
<dbReference type="InterPro" id="IPR050638">
    <property type="entry name" value="AA-Vitamin_Transporters"/>
</dbReference>
<feature type="transmembrane region" description="Helical" evidence="6">
    <location>
        <begin position="246"/>
        <end position="266"/>
    </location>
</feature>
<evidence type="ECO:0000256" key="1">
    <source>
        <dbReference type="ARBA" id="ARBA00004141"/>
    </source>
</evidence>
<evidence type="ECO:0000313" key="9">
    <source>
        <dbReference type="Proteomes" id="UP001208690"/>
    </source>
</evidence>
<dbReference type="Gene3D" id="1.10.3730.20">
    <property type="match status" value="1"/>
</dbReference>
<feature type="transmembrane region" description="Helical" evidence="6">
    <location>
        <begin position="157"/>
        <end position="175"/>
    </location>
</feature>
<dbReference type="Proteomes" id="UP001208690">
    <property type="component" value="Unassembled WGS sequence"/>
</dbReference>
<feature type="transmembrane region" description="Helical" evidence="6">
    <location>
        <begin position="35"/>
        <end position="57"/>
    </location>
</feature>
<evidence type="ECO:0000256" key="3">
    <source>
        <dbReference type="ARBA" id="ARBA00022692"/>
    </source>
</evidence>
<evidence type="ECO:0000259" key="7">
    <source>
        <dbReference type="Pfam" id="PF00892"/>
    </source>
</evidence>
<dbReference type="InterPro" id="IPR000620">
    <property type="entry name" value="EamA_dom"/>
</dbReference>
<evidence type="ECO:0000256" key="4">
    <source>
        <dbReference type="ARBA" id="ARBA00022989"/>
    </source>
</evidence>
<dbReference type="PANTHER" id="PTHR32322:SF2">
    <property type="entry name" value="EAMA DOMAIN-CONTAINING PROTEIN"/>
    <property type="match status" value="1"/>
</dbReference>
<feature type="domain" description="EamA" evidence="7">
    <location>
        <begin position="154"/>
        <end position="289"/>
    </location>
</feature>
<dbReference type="EMBL" id="JALIEB010000006">
    <property type="protein sequence ID" value="MCV3271909.1"/>
    <property type="molecule type" value="Genomic_DNA"/>
</dbReference>
<name>A0ABT3BEB3_9RHOB</name>
<keyword evidence="3 6" id="KW-0812">Transmembrane</keyword>
<keyword evidence="4 6" id="KW-1133">Transmembrane helix</keyword>
<feature type="transmembrane region" description="Helical" evidence="6">
    <location>
        <begin position="272"/>
        <end position="289"/>
    </location>
</feature>
<gene>
    <name evidence="8" type="ORF">MUB52_10760</name>
</gene>
<dbReference type="RefSeq" id="WP_263844238.1">
    <property type="nucleotide sequence ID" value="NZ_JALIEB010000006.1"/>
</dbReference>
<dbReference type="SUPFAM" id="SSF103481">
    <property type="entry name" value="Multidrug resistance efflux transporter EmrE"/>
    <property type="match status" value="2"/>
</dbReference>
<evidence type="ECO:0000256" key="5">
    <source>
        <dbReference type="ARBA" id="ARBA00023136"/>
    </source>
</evidence>
<dbReference type="PANTHER" id="PTHR32322">
    <property type="entry name" value="INNER MEMBRANE TRANSPORTER"/>
    <property type="match status" value="1"/>
</dbReference>